<dbReference type="Proteomes" id="UP001357485">
    <property type="component" value="Unassembled WGS sequence"/>
</dbReference>
<feature type="region of interest" description="Disordered" evidence="1">
    <location>
        <begin position="92"/>
        <end position="200"/>
    </location>
</feature>
<name>A0ABR0KTJ9_9PEZI</name>
<feature type="domain" description="PD-(D/E)XK nuclease-like" evidence="2">
    <location>
        <begin position="265"/>
        <end position="504"/>
    </location>
</feature>
<feature type="region of interest" description="Disordered" evidence="1">
    <location>
        <begin position="56"/>
        <end position="75"/>
    </location>
</feature>
<keyword evidence="4" id="KW-1185">Reference proteome</keyword>
<organism evidence="3 4">
    <name type="scientific">Cryomyces antarcticus</name>
    <dbReference type="NCBI Taxonomy" id="329879"/>
    <lineage>
        <taxon>Eukaryota</taxon>
        <taxon>Fungi</taxon>
        <taxon>Dikarya</taxon>
        <taxon>Ascomycota</taxon>
        <taxon>Pezizomycotina</taxon>
        <taxon>Dothideomycetes</taxon>
        <taxon>Dothideomycetes incertae sedis</taxon>
        <taxon>Cryomyces</taxon>
    </lineage>
</organism>
<proteinExistence type="predicted"/>
<dbReference type="Pfam" id="PF20516">
    <property type="entry name" value="PDDEXK_12"/>
    <property type="match status" value="1"/>
</dbReference>
<evidence type="ECO:0000259" key="2">
    <source>
        <dbReference type="Pfam" id="PF20516"/>
    </source>
</evidence>
<dbReference type="InterPro" id="IPR046797">
    <property type="entry name" value="PDDEXK_12"/>
</dbReference>
<dbReference type="EMBL" id="JAVRRA010024752">
    <property type="protein sequence ID" value="KAK5129717.1"/>
    <property type="molecule type" value="Genomic_DNA"/>
</dbReference>
<gene>
    <name evidence="3" type="ORF">LTR16_001982</name>
</gene>
<feature type="compositionally biased region" description="Low complexity" evidence="1">
    <location>
        <begin position="169"/>
        <end position="183"/>
    </location>
</feature>
<comment type="caution">
    <text evidence="3">The sequence shown here is derived from an EMBL/GenBank/DDBJ whole genome shotgun (WGS) entry which is preliminary data.</text>
</comment>
<evidence type="ECO:0000313" key="3">
    <source>
        <dbReference type="EMBL" id="KAK5129717.1"/>
    </source>
</evidence>
<accession>A0ABR0KTJ9</accession>
<feature type="region of interest" description="Disordered" evidence="1">
    <location>
        <begin position="1"/>
        <end position="41"/>
    </location>
</feature>
<sequence>MPYHHLHTQNPLPYHHLHTQNPSNPSAQEPPSPTSSSVASWLETLPPVRSFLAVETSARKRKATTTAPAGPVAKRAKRAALGAISYNAVVSDASPDRRKQKGKAQKELAASTSSPRKTRSRGKAPQQGQRTTPTKAERFQDEEDPTPRPAACRTFVPLNLDGAPRFSPPRDVSPSRSTTSRTTTESKRSKSPSRGMASREYMVDPIVTKQMDLLDNKMPAELHELAVQIDVFSNGCGIIPMRLKEHFAASLPHLPAAMIDAMVGANRHATGEAPSPSELTQIHLDARKLATKGHSEAAWNVDVHGPLLKKALLTSPHSTTLDSIVMYLLRPIPSHSSPIFAPSLTSSLRSTTARISPPRLLPTDIPGHKAESKMVDFGIVLQLPETLQRRIAQLTFPLGPALESLSQTTTYTPLRYNPVAVSIETKLPGQGLDNAQIQVSTWTFAQMRKLEELLALTGSVAAMAGEKMVEGELPVLPLVVVLGHEWYFLAMTRVREGSVRGQVETVSTLISIATLT</sequence>
<evidence type="ECO:0000313" key="4">
    <source>
        <dbReference type="Proteomes" id="UP001357485"/>
    </source>
</evidence>
<evidence type="ECO:0000256" key="1">
    <source>
        <dbReference type="SAM" id="MobiDB-lite"/>
    </source>
</evidence>
<reference evidence="3 4" key="1">
    <citation type="submission" date="2023-08" db="EMBL/GenBank/DDBJ databases">
        <title>Black Yeasts Isolated from many extreme environments.</title>
        <authorList>
            <person name="Coleine C."/>
            <person name="Stajich J.E."/>
            <person name="Selbmann L."/>
        </authorList>
    </citation>
    <scope>NUCLEOTIDE SEQUENCE [LARGE SCALE GENOMIC DNA]</scope>
    <source>
        <strain evidence="3 4">CCFEE 536</strain>
    </source>
</reference>
<protein>
    <recommendedName>
        <fullName evidence="2">PD-(D/E)XK nuclease-like domain-containing protein</fullName>
    </recommendedName>
</protein>